<comment type="caution">
    <text evidence="1">The sequence shown here is derived from an EMBL/GenBank/DDBJ whole genome shotgun (WGS) entry which is preliminary data.</text>
</comment>
<gene>
    <name evidence="1" type="ORF">PSYJA_22613</name>
</gene>
<evidence type="ECO:0000313" key="1">
    <source>
        <dbReference type="EMBL" id="EGH31613.1"/>
    </source>
</evidence>
<reference evidence="1 2" key="1">
    <citation type="journal article" date="2011" name="PLoS Pathog.">
        <title>Dynamic evolution of pathogenicity revealed by sequencing and comparative genomics of 19 Pseudomonas syringae isolates.</title>
        <authorList>
            <person name="Baltrus D.A."/>
            <person name="Nishimura M.T."/>
            <person name="Romanchuk A."/>
            <person name="Chang J.H."/>
            <person name="Mukhtar M.S."/>
            <person name="Cherkis K."/>
            <person name="Roach J."/>
            <person name="Grant S.R."/>
            <person name="Jones C.D."/>
            <person name="Dangl J.L."/>
        </authorList>
    </citation>
    <scope>NUCLEOTIDE SEQUENCE [LARGE SCALE GENOMIC DNA]</scope>
    <source>
        <strain evidence="2">M301072PT</strain>
    </source>
</reference>
<proteinExistence type="predicted"/>
<protein>
    <submittedName>
        <fullName evidence="1">Uncharacterized protein</fullName>
    </submittedName>
</protein>
<dbReference type="Proteomes" id="UP000004471">
    <property type="component" value="Unassembled WGS sequence"/>
</dbReference>
<evidence type="ECO:0000313" key="2">
    <source>
        <dbReference type="Proteomes" id="UP000004471"/>
    </source>
</evidence>
<dbReference type="HOGENOM" id="CLU_2828009_0_0_6"/>
<dbReference type="EMBL" id="AEAH01001019">
    <property type="protein sequence ID" value="EGH31613.1"/>
    <property type="molecule type" value="Genomic_DNA"/>
</dbReference>
<dbReference type="AlphaFoldDB" id="F3FN27"/>
<organism evidence="1 2">
    <name type="scientific">Pseudomonas syringae pv. japonica str. M301072</name>
    <dbReference type="NCBI Taxonomy" id="629262"/>
    <lineage>
        <taxon>Bacteria</taxon>
        <taxon>Pseudomonadati</taxon>
        <taxon>Pseudomonadota</taxon>
        <taxon>Gammaproteobacteria</taxon>
        <taxon>Pseudomonadales</taxon>
        <taxon>Pseudomonadaceae</taxon>
        <taxon>Pseudomonas</taxon>
        <taxon>Pseudomonas syringae</taxon>
    </lineage>
</organism>
<name>F3FN27_PSESX</name>
<accession>F3FN27</accession>
<sequence length="66" mass="7820">MEDLTQDVRHVRKIKDLKQQETVFQSQWVFNEGHRNQISRESEHRRGSLSSNNGSILDCLLDHQIM</sequence>